<keyword evidence="2" id="KW-1185">Reference proteome</keyword>
<name>A0AAV4DJU5_9GAST</name>
<accession>A0AAV4DJU5</accession>
<dbReference type="EMBL" id="BLXT01007949">
    <property type="protein sequence ID" value="GFO44333.1"/>
    <property type="molecule type" value="Genomic_DNA"/>
</dbReference>
<evidence type="ECO:0000313" key="1">
    <source>
        <dbReference type="EMBL" id="GFO44333.1"/>
    </source>
</evidence>
<dbReference type="Proteomes" id="UP000735302">
    <property type="component" value="Unassembled WGS sequence"/>
</dbReference>
<dbReference type="AlphaFoldDB" id="A0AAV4DJU5"/>
<sequence length="100" mass="11510">MKYIPNIERIDPSSLGLLNHQTYYVEGRGRQLLAYRSCSSHNQISLQRPVIKKEKARGTNWALIRESFVLYYSSDKKAGHARKPIVSLSRLIVPVQRESP</sequence>
<organism evidence="1 2">
    <name type="scientific">Plakobranchus ocellatus</name>
    <dbReference type="NCBI Taxonomy" id="259542"/>
    <lineage>
        <taxon>Eukaryota</taxon>
        <taxon>Metazoa</taxon>
        <taxon>Spiralia</taxon>
        <taxon>Lophotrochozoa</taxon>
        <taxon>Mollusca</taxon>
        <taxon>Gastropoda</taxon>
        <taxon>Heterobranchia</taxon>
        <taxon>Euthyneura</taxon>
        <taxon>Panpulmonata</taxon>
        <taxon>Sacoglossa</taxon>
        <taxon>Placobranchoidea</taxon>
        <taxon>Plakobranchidae</taxon>
        <taxon>Plakobranchus</taxon>
    </lineage>
</organism>
<reference evidence="1 2" key="1">
    <citation type="journal article" date="2021" name="Elife">
        <title>Chloroplast acquisition without the gene transfer in kleptoplastic sea slugs, Plakobranchus ocellatus.</title>
        <authorList>
            <person name="Maeda T."/>
            <person name="Takahashi S."/>
            <person name="Yoshida T."/>
            <person name="Shimamura S."/>
            <person name="Takaki Y."/>
            <person name="Nagai Y."/>
            <person name="Toyoda A."/>
            <person name="Suzuki Y."/>
            <person name="Arimoto A."/>
            <person name="Ishii H."/>
            <person name="Satoh N."/>
            <person name="Nishiyama T."/>
            <person name="Hasebe M."/>
            <person name="Maruyama T."/>
            <person name="Minagawa J."/>
            <person name="Obokata J."/>
            <person name="Shigenobu S."/>
        </authorList>
    </citation>
    <scope>NUCLEOTIDE SEQUENCE [LARGE SCALE GENOMIC DNA]</scope>
</reference>
<protein>
    <submittedName>
        <fullName evidence="1">Uncharacterized protein</fullName>
    </submittedName>
</protein>
<gene>
    <name evidence="1" type="ORF">PoB_007083800</name>
</gene>
<comment type="caution">
    <text evidence="1">The sequence shown here is derived from an EMBL/GenBank/DDBJ whole genome shotgun (WGS) entry which is preliminary data.</text>
</comment>
<proteinExistence type="predicted"/>
<evidence type="ECO:0000313" key="2">
    <source>
        <dbReference type="Proteomes" id="UP000735302"/>
    </source>
</evidence>